<feature type="transmembrane region" description="Helical" evidence="8">
    <location>
        <begin position="120"/>
        <end position="138"/>
    </location>
</feature>
<keyword evidence="6 8" id="KW-0472">Membrane</keyword>
<dbReference type="AlphaFoldDB" id="C7ZL53"/>
<dbReference type="EMBL" id="GG698943">
    <property type="protein sequence ID" value="EEU35255.1"/>
    <property type="molecule type" value="Genomic_DNA"/>
</dbReference>
<accession>C7ZL53</accession>
<evidence type="ECO:0000256" key="4">
    <source>
        <dbReference type="ARBA" id="ARBA00022692"/>
    </source>
</evidence>
<dbReference type="PROSITE" id="PS50850">
    <property type="entry name" value="MFS"/>
    <property type="match status" value="1"/>
</dbReference>
<evidence type="ECO:0000256" key="5">
    <source>
        <dbReference type="ARBA" id="ARBA00022989"/>
    </source>
</evidence>
<dbReference type="Proteomes" id="UP000005206">
    <property type="component" value="Chromosome 13"/>
</dbReference>
<keyword evidence="11" id="KW-1185">Reference proteome</keyword>
<evidence type="ECO:0000256" key="7">
    <source>
        <dbReference type="SAM" id="MobiDB-lite"/>
    </source>
</evidence>
<keyword evidence="4 8" id="KW-0812">Transmembrane</keyword>
<dbReference type="PROSITE" id="PS00217">
    <property type="entry name" value="SUGAR_TRANSPORT_2"/>
    <property type="match status" value="1"/>
</dbReference>
<organism evidence="10 11">
    <name type="scientific">Fusarium vanettenii (strain ATCC MYA-4622 / CBS 123669 / FGSC 9596 / NRRL 45880 / 77-13-4)</name>
    <name type="common">Fusarium solani subsp. pisi</name>
    <dbReference type="NCBI Taxonomy" id="660122"/>
    <lineage>
        <taxon>Eukaryota</taxon>
        <taxon>Fungi</taxon>
        <taxon>Dikarya</taxon>
        <taxon>Ascomycota</taxon>
        <taxon>Pezizomycotina</taxon>
        <taxon>Sordariomycetes</taxon>
        <taxon>Hypocreomycetidae</taxon>
        <taxon>Hypocreales</taxon>
        <taxon>Nectriaceae</taxon>
        <taxon>Fusarium</taxon>
        <taxon>Fusarium solani species complex</taxon>
        <taxon>Fusarium vanettenii</taxon>
    </lineage>
</organism>
<feature type="transmembrane region" description="Helical" evidence="8">
    <location>
        <begin position="415"/>
        <end position="438"/>
    </location>
</feature>
<comment type="similarity">
    <text evidence="2">Belongs to the major facilitator superfamily. Sugar transporter (TC 2.A.1.1) family.</text>
</comment>
<gene>
    <name evidence="10" type="ORF">NECHADRAFT_54538</name>
</gene>
<feature type="transmembrane region" description="Helical" evidence="8">
    <location>
        <begin position="228"/>
        <end position="250"/>
    </location>
</feature>
<feature type="transmembrane region" description="Helical" evidence="8">
    <location>
        <begin position="262"/>
        <end position="287"/>
    </location>
</feature>
<dbReference type="RefSeq" id="XP_003040968.1">
    <property type="nucleotide sequence ID" value="XM_003040922.1"/>
</dbReference>
<feature type="domain" description="Major facilitator superfamily (MFS) profile" evidence="9">
    <location>
        <begin position="124"/>
        <end position="653"/>
    </location>
</feature>
<keyword evidence="3" id="KW-0813">Transport</keyword>
<sequence>MDGSESRSKIERSWETHSVCQSSHPQIVFFVLTLFKANVEDSTLREACRQLSQQSKVDYKQLVNAAEVAKRRYDYYCFSKDTIAGTNPPDGPAQALKVTLSLDDKKALIAERERLFSGRGMLIIICTVSLAAFLQGHVQSSINAGSLFAETVGITEPRLINLTASINAKWQLGGMNAIPFLTAAFPGAPLSLPVNYCFGRRGALGISALLIIASSLGSAFASTWQQVLGARIVGGIAMGIKAVSAPILASETAVGYWRGSTILAWQLWVACGIMIGFVVNLVIASATNNNTDVVINPFSSSGYQSRYLAFQLILGAPLVPSILLLIALCFCYESPRFYMRPGTPNYNLERAFEILRKVRKNELQATRDFFLICTQKAKDDDVDSGLTYMSRIWVVLKLSARQFRPLFNQQHLRNALLSSCTVALAQQLCGINVFAFYSNELFSNYGVEKSMGYSFGFGGVNFFFALLAMRSIDIIGRRRWLLSTLPVMSVCLMAAAIAYAPYVHDPDYNISSSRAILTHFLQGASVAISINLLFAGILTILIPSINREFKIEGTLGFFAGLNVVAFILVWLFVEETKRLPLEELEKVYDNPKFDFAKYQLFTRLPYHMKRLASCFGEVEEPESFDEIVLKKTRRAGDPADTSDDDVPPRPGTN</sequence>
<evidence type="ECO:0000256" key="6">
    <source>
        <dbReference type="ARBA" id="ARBA00023136"/>
    </source>
</evidence>
<dbReference type="InParanoid" id="C7ZL53"/>
<keyword evidence="5 8" id="KW-1133">Transmembrane helix</keyword>
<dbReference type="KEGG" id="nhe:NECHADRAFT_54538"/>
<dbReference type="GO" id="GO:0022857">
    <property type="term" value="F:transmembrane transporter activity"/>
    <property type="evidence" value="ECO:0007669"/>
    <property type="project" value="InterPro"/>
</dbReference>
<feature type="transmembrane region" description="Helical" evidence="8">
    <location>
        <begin position="203"/>
        <end position="222"/>
    </location>
</feature>
<feature type="transmembrane region" description="Helical" evidence="8">
    <location>
        <begin position="177"/>
        <end position="196"/>
    </location>
</feature>
<feature type="transmembrane region" description="Helical" evidence="8">
    <location>
        <begin position="520"/>
        <end position="542"/>
    </location>
</feature>
<dbReference type="PROSITE" id="PS00216">
    <property type="entry name" value="SUGAR_TRANSPORT_1"/>
    <property type="match status" value="1"/>
</dbReference>
<dbReference type="OMA" id="TAVGFWR"/>
<dbReference type="InterPro" id="IPR005829">
    <property type="entry name" value="Sugar_transporter_CS"/>
</dbReference>
<evidence type="ECO:0000256" key="1">
    <source>
        <dbReference type="ARBA" id="ARBA00004141"/>
    </source>
</evidence>
<reference evidence="10 11" key="1">
    <citation type="journal article" date="2009" name="PLoS Genet.">
        <title>The genome of Nectria haematococca: contribution of supernumerary chromosomes to gene expansion.</title>
        <authorList>
            <person name="Coleman J.J."/>
            <person name="Rounsley S.D."/>
            <person name="Rodriguez-Carres M."/>
            <person name="Kuo A."/>
            <person name="Wasmann C.C."/>
            <person name="Grimwood J."/>
            <person name="Schmutz J."/>
            <person name="Taga M."/>
            <person name="White G.J."/>
            <person name="Zhou S."/>
            <person name="Schwartz D.C."/>
            <person name="Freitag M."/>
            <person name="Ma L.J."/>
            <person name="Danchin E.G."/>
            <person name="Henrissat B."/>
            <person name="Coutinho P.M."/>
            <person name="Nelson D.R."/>
            <person name="Straney D."/>
            <person name="Napoli C.A."/>
            <person name="Barker B.M."/>
            <person name="Gribskov M."/>
            <person name="Rep M."/>
            <person name="Kroken S."/>
            <person name="Molnar I."/>
            <person name="Rensing C."/>
            <person name="Kennell J.C."/>
            <person name="Zamora J."/>
            <person name="Farman M.L."/>
            <person name="Selker E.U."/>
            <person name="Salamov A."/>
            <person name="Shapiro H."/>
            <person name="Pangilinan J."/>
            <person name="Lindquist E."/>
            <person name="Lamers C."/>
            <person name="Grigoriev I.V."/>
            <person name="Geiser D.M."/>
            <person name="Covert S.F."/>
            <person name="Temporini E."/>
            <person name="Vanetten H.D."/>
        </authorList>
    </citation>
    <scope>NUCLEOTIDE SEQUENCE [LARGE SCALE GENOMIC DNA]</scope>
    <source>
        <strain evidence="11">ATCC MYA-4622 / CBS 123669 / FGSC 9596 / NRRL 45880 / 77-13-4</strain>
    </source>
</reference>
<dbReference type="GeneID" id="9675373"/>
<dbReference type="PANTHER" id="PTHR48020:SF40">
    <property type="entry name" value="MAJOR FACILITATOR SUPERFAMILY (MFS) PROFILE DOMAIN-CONTAINING PROTEIN"/>
    <property type="match status" value="1"/>
</dbReference>
<dbReference type="VEuPathDB" id="FungiDB:NECHADRAFT_54538"/>
<feature type="transmembrane region" description="Helical" evidence="8">
    <location>
        <begin position="554"/>
        <end position="573"/>
    </location>
</feature>
<evidence type="ECO:0000313" key="11">
    <source>
        <dbReference type="Proteomes" id="UP000005206"/>
    </source>
</evidence>
<dbReference type="SUPFAM" id="SSF103473">
    <property type="entry name" value="MFS general substrate transporter"/>
    <property type="match status" value="1"/>
</dbReference>
<evidence type="ECO:0000259" key="9">
    <source>
        <dbReference type="PROSITE" id="PS50850"/>
    </source>
</evidence>
<protein>
    <recommendedName>
        <fullName evidence="9">Major facilitator superfamily (MFS) profile domain-containing protein</fullName>
    </recommendedName>
</protein>
<evidence type="ECO:0000256" key="8">
    <source>
        <dbReference type="SAM" id="Phobius"/>
    </source>
</evidence>
<name>C7ZL53_FUSV7</name>
<proteinExistence type="inferred from homology"/>
<evidence type="ECO:0000256" key="3">
    <source>
        <dbReference type="ARBA" id="ARBA00022448"/>
    </source>
</evidence>
<dbReference type="Gene3D" id="1.20.1250.20">
    <property type="entry name" value="MFS general substrate transporter like domains"/>
    <property type="match status" value="1"/>
</dbReference>
<dbReference type="InterPro" id="IPR020846">
    <property type="entry name" value="MFS_dom"/>
</dbReference>
<feature type="transmembrane region" description="Helical" evidence="8">
    <location>
        <begin position="307"/>
        <end position="332"/>
    </location>
</feature>
<feature type="region of interest" description="Disordered" evidence="7">
    <location>
        <begin position="632"/>
        <end position="653"/>
    </location>
</feature>
<dbReference type="Pfam" id="PF00083">
    <property type="entry name" value="Sugar_tr"/>
    <property type="match status" value="2"/>
</dbReference>
<dbReference type="eggNOG" id="KOG0254">
    <property type="taxonomic scope" value="Eukaryota"/>
</dbReference>
<dbReference type="OrthoDB" id="6339427at2759"/>
<dbReference type="InterPro" id="IPR005828">
    <property type="entry name" value="MFS_sugar_transport-like"/>
</dbReference>
<dbReference type="InterPro" id="IPR036259">
    <property type="entry name" value="MFS_trans_sf"/>
</dbReference>
<feature type="transmembrane region" description="Helical" evidence="8">
    <location>
        <begin position="480"/>
        <end position="500"/>
    </location>
</feature>
<feature type="transmembrane region" description="Helical" evidence="8">
    <location>
        <begin position="450"/>
        <end position="468"/>
    </location>
</feature>
<dbReference type="InterPro" id="IPR050814">
    <property type="entry name" value="Myo-inositol_Transporter"/>
</dbReference>
<evidence type="ECO:0000256" key="2">
    <source>
        <dbReference type="ARBA" id="ARBA00010992"/>
    </source>
</evidence>
<evidence type="ECO:0000313" key="10">
    <source>
        <dbReference type="EMBL" id="EEU35255.1"/>
    </source>
</evidence>
<dbReference type="PANTHER" id="PTHR48020">
    <property type="entry name" value="PROTON MYO-INOSITOL COTRANSPORTER"/>
    <property type="match status" value="1"/>
</dbReference>
<dbReference type="GO" id="GO:0016020">
    <property type="term" value="C:membrane"/>
    <property type="evidence" value="ECO:0007669"/>
    <property type="project" value="UniProtKB-SubCell"/>
</dbReference>
<comment type="subcellular location">
    <subcellularLocation>
        <location evidence="1">Membrane</location>
        <topology evidence="1">Multi-pass membrane protein</topology>
    </subcellularLocation>
</comment>
<dbReference type="HOGENOM" id="CLU_001265_43_4_1"/>